<name>A0ABN3CGK6_9ACTN</name>
<evidence type="ECO:0000259" key="1">
    <source>
        <dbReference type="SMART" id="SM00458"/>
    </source>
</evidence>
<dbReference type="Pfam" id="PF14200">
    <property type="entry name" value="RicinB_lectin_2"/>
    <property type="match status" value="3"/>
</dbReference>
<evidence type="ECO:0000313" key="2">
    <source>
        <dbReference type="EMBL" id="GAA2208299.1"/>
    </source>
</evidence>
<dbReference type="Pfam" id="PF05431">
    <property type="entry name" value="Toxin_10"/>
    <property type="match status" value="1"/>
</dbReference>
<gene>
    <name evidence="2" type="ORF">GCM10009850_037570</name>
</gene>
<comment type="caution">
    <text evidence="2">The sequence shown here is derived from an EMBL/GenBank/DDBJ whole genome shotgun (WGS) entry which is preliminary data.</text>
</comment>
<dbReference type="SUPFAM" id="SSF50370">
    <property type="entry name" value="Ricin B-like lectins"/>
    <property type="match status" value="2"/>
</dbReference>
<accession>A0ABN3CGK6</accession>
<keyword evidence="3" id="KW-1185">Reference proteome</keyword>
<dbReference type="InterPro" id="IPR008872">
    <property type="entry name" value="Toxin_P42"/>
</dbReference>
<dbReference type="CDD" id="cd23458">
    <property type="entry name" value="beta-trefoil_Ricin_AgaB34-like"/>
    <property type="match status" value="1"/>
</dbReference>
<dbReference type="CDD" id="cd00161">
    <property type="entry name" value="beta-trefoil_Ricin-like"/>
    <property type="match status" value="1"/>
</dbReference>
<dbReference type="Proteomes" id="UP001499843">
    <property type="component" value="Unassembled WGS sequence"/>
</dbReference>
<reference evidence="2 3" key="1">
    <citation type="journal article" date="2019" name="Int. J. Syst. Evol. Microbiol.">
        <title>The Global Catalogue of Microorganisms (GCM) 10K type strain sequencing project: providing services to taxonomists for standard genome sequencing and annotation.</title>
        <authorList>
            <consortium name="The Broad Institute Genomics Platform"/>
            <consortium name="The Broad Institute Genome Sequencing Center for Infectious Disease"/>
            <person name="Wu L."/>
            <person name="Ma J."/>
        </authorList>
    </citation>
    <scope>NUCLEOTIDE SEQUENCE [LARGE SCALE GENOMIC DNA]</scope>
    <source>
        <strain evidence="2 3">JCM 16114</strain>
    </source>
</reference>
<feature type="domain" description="Ricin B lectin" evidence="1">
    <location>
        <begin position="366"/>
        <end position="503"/>
    </location>
</feature>
<evidence type="ECO:0000313" key="3">
    <source>
        <dbReference type="Proteomes" id="UP001499843"/>
    </source>
</evidence>
<dbReference type="InterPro" id="IPR000772">
    <property type="entry name" value="Ricin_B_lectin"/>
</dbReference>
<proteinExistence type="predicted"/>
<dbReference type="InterPro" id="IPR035992">
    <property type="entry name" value="Ricin_B-like_lectins"/>
</dbReference>
<dbReference type="RefSeq" id="WP_344476292.1">
    <property type="nucleotide sequence ID" value="NZ_BAAAQX010000008.1"/>
</dbReference>
<organism evidence="2 3">
    <name type="scientific">Nonomuraea monospora</name>
    <dbReference type="NCBI Taxonomy" id="568818"/>
    <lineage>
        <taxon>Bacteria</taxon>
        <taxon>Bacillati</taxon>
        <taxon>Actinomycetota</taxon>
        <taxon>Actinomycetes</taxon>
        <taxon>Streptosporangiales</taxon>
        <taxon>Streptosporangiaceae</taxon>
        <taxon>Nonomuraea</taxon>
    </lineage>
</organism>
<dbReference type="SMART" id="SM00458">
    <property type="entry name" value="RICIN"/>
    <property type="match status" value="1"/>
</dbReference>
<sequence length="510" mass="55368">MAALTAGRTYVIRNRKSGNVLNVAAYSTGSSAKLETWSLQSDLNRPSQVWHLFPLDQGTCLLVNKRSGHLANVASNSAQPSAGLEQLTDGATMHTWMLREAPGGGYHIVNKRSGLYMNVSGNSSKLSAPVEQYYLQNTAEAAEVWNLEIEDEYKTVLDAGHVERDPADVGDIVRLTSYKQPAKTQTEPVLIGRVALPFVMVADPALPRERQSAESPYYLLSRYGYWKLVYFFEHGGASEYTKTQEVRVGLSTTNAKEVESTVGISVTAEASFGYGGFSGSLSATVSAELKVTTSTSTTQESSRTDTVSRTYPAGKRVSETIWYKEDKYVLTRLDGTTLTEWVVRDPDTCITDAYPSDAPPAPPQIPPRARLIVKHSGQAIDIEGAGTGNGAQAVQWNAGGGDNQKFELRDAGDGSYRIVAKHSGKVLAVEGASTGNGARVIQWSSGSDANERFELRDAGDGYYRLVARHSGKVLAIEYASRDAGARLIQWDSGGDDNEKFRLEPISDASW</sequence>
<protein>
    <recommendedName>
        <fullName evidence="1">Ricin B lectin domain-containing protein</fullName>
    </recommendedName>
</protein>
<dbReference type="Gene3D" id="2.80.10.50">
    <property type="match status" value="2"/>
</dbReference>
<dbReference type="PROSITE" id="PS50231">
    <property type="entry name" value="RICIN_B_LECTIN"/>
    <property type="match status" value="1"/>
</dbReference>
<dbReference type="EMBL" id="BAAAQX010000008">
    <property type="protein sequence ID" value="GAA2208299.1"/>
    <property type="molecule type" value="Genomic_DNA"/>
</dbReference>